<dbReference type="SMART" id="SM00320">
    <property type="entry name" value="WD40"/>
    <property type="match status" value="5"/>
</dbReference>
<feature type="region of interest" description="Disordered" evidence="4">
    <location>
        <begin position="557"/>
        <end position="577"/>
    </location>
</feature>
<keyword evidence="1 3" id="KW-0853">WD repeat</keyword>
<dbReference type="AlphaFoldDB" id="A0A8H6IB43"/>
<dbReference type="InterPro" id="IPR036322">
    <property type="entry name" value="WD40_repeat_dom_sf"/>
</dbReference>
<feature type="region of interest" description="Disordered" evidence="4">
    <location>
        <begin position="287"/>
        <end position="310"/>
    </location>
</feature>
<evidence type="ECO:0000256" key="4">
    <source>
        <dbReference type="SAM" id="MobiDB-lite"/>
    </source>
</evidence>
<dbReference type="GO" id="GO:0045717">
    <property type="term" value="P:negative regulation of fatty acid biosynthetic process"/>
    <property type="evidence" value="ECO:0007669"/>
    <property type="project" value="TreeGrafter"/>
</dbReference>
<evidence type="ECO:0000256" key="2">
    <source>
        <dbReference type="ARBA" id="ARBA00022737"/>
    </source>
</evidence>
<dbReference type="PROSITE" id="PS50082">
    <property type="entry name" value="WD_REPEATS_2"/>
    <property type="match status" value="1"/>
</dbReference>
<dbReference type="Gene3D" id="2.130.10.10">
    <property type="entry name" value="YVTN repeat-like/Quinoprotein amine dehydrogenase"/>
    <property type="match status" value="2"/>
</dbReference>
<feature type="region of interest" description="Disordered" evidence="4">
    <location>
        <begin position="345"/>
        <end position="381"/>
    </location>
</feature>
<evidence type="ECO:0000313" key="5">
    <source>
        <dbReference type="EMBL" id="KAF6762285.1"/>
    </source>
</evidence>
<name>A0A8H6IB43_9AGAR</name>
<dbReference type="PANTHER" id="PTHR15574:SF40">
    <property type="entry name" value="WD AND TETRATRICOPEPTIDE REPEATS PROTEIN 1"/>
    <property type="match status" value="1"/>
</dbReference>
<proteinExistence type="predicted"/>
<dbReference type="OrthoDB" id="2414538at2759"/>
<evidence type="ECO:0000256" key="1">
    <source>
        <dbReference type="ARBA" id="ARBA00022574"/>
    </source>
</evidence>
<feature type="compositionally biased region" description="Polar residues" evidence="4">
    <location>
        <begin position="567"/>
        <end position="577"/>
    </location>
</feature>
<keyword evidence="2" id="KW-0677">Repeat</keyword>
<protein>
    <submittedName>
        <fullName evidence="5">WD repeat-containing protein</fullName>
    </submittedName>
</protein>
<organism evidence="5 6">
    <name type="scientific">Ephemerocybe angulata</name>
    <dbReference type="NCBI Taxonomy" id="980116"/>
    <lineage>
        <taxon>Eukaryota</taxon>
        <taxon>Fungi</taxon>
        <taxon>Dikarya</taxon>
        <taxon>Basidiomycota</taxon>
        <taxon>Agaricomycotina</taxon>
        <taxon>Agaricomycetes</taxon>
        <taxon>Agaricomycetidae</taxon>
        <taxon>Agaricales</taxon>
        <taxon>Agaricineae</taxon>
        <taxon>Psathyrellaceae</taxon>
        <taxon>Ephemerocybe</taxon>
    </lineage>
</organism>
<accession>A0A8H6IB43</accession>
<dbReference type="GO" id="GO:0080008">
    <property type="term" value="C:Cul4-RING E3 ubiquitin ligase complex"/>
    <property type="evidence" value="ECO:0007669"/>
    <property type="project" value="TreeGrafter"/>
</dbReference>
<dbReference type="EMBL" id="JACGCI010000008">
    <property type="protein sequence ID" value="KAF6762285.1"/>
    <property type="molecule type" value="Genomic_DNA"/>
</dbReference>
<sequence>MVFTSRQPPGLLWPDYLRKPHPSTDYIQKKYLSNTFARTLERTNVLGDDDEYGHTGCVNALAWAEDGNLLLTAGDDTTVRLWRMDPTADSESDYPFVCRSVIKTGHRANIFNVAMLPHFRPDVCGLISNQVTCAGDKQIRVFDAAAALDIQDGVETEFSARELSSRVIRCHKGRVKKLCTEDSPDVFLSLSEDGTVRQHDLRMRHNCREDDCPASLVEMKDSDGDPVELSNISLSCLTPYQFIVVGESPCGYLFDRRQLRRVMEHEWGMVPRTGEVTTCVRRFARPQPPVERREKRRQDHISGCRMSDTNGHEVPYMKDNIYLFSTLDDPVSNDDMAIRGSTVVGPNLLKDSRSPSSTSSRQLRALSTTQCSPDEPSMTDGAGEIRIAEDEGGERPSSDDEEAELDFLFASNFGNEWQYSGVPIVHPRQTYAGHRSRDTVKDVNFLGPFDEYVVSGSDDGNWFVWQKDSGKLHGIYEGDSSVVNVVEGHPSLPLVAVSGIDATVKLFSPAPGGASAFSRMHRAKEIMESNAKHKPVVRVPLAQLFVHAARMQLFGGEGVDGDEESAVSGSEPSCPTQ</sequence>
<evidence type="ECO:0000313" key="6">
    <source>
        <dbReference type="Proteomes" id="UP000521943"/>
    </source>
</evidence>
<dbReference type="Proteomes" id="UP000521943">
    <property type="component" value="Unassembled WGS sequence"/>
</dbReference>
<dbReference type="PROSITE" id="PS50294">
    <property type="entry name" value="WD_REPEATS_REGION"/>
    <property type="match status" value="1"/>
</dbReference>
<dbReference type="InterPro" id="IPR015943">
    <property type="entry name" value="WD40/YVTN_repeat-like_dom_sf"/>
</dbReference>
<comment type="caution">
    <text evidence="5">The sequence shown here is derived from an EMBL/GenBank/DDBJ whole genome shotgun (WGS) entry which is preliminary data.</text>
</comment>
<dbReference type="GO" id="GO:0005737">
    <property type="term" value="C:cytoplasm"/>
    <property type="evidence" value="ECO:0007669"/>
    <property type="project" value="TreeGrafter"/>
</dbReference>
<dbReference type="InterPro" id="IPR001680">
    <property type="entry name" value="WD40_rpt"/>
</dbReference>
<feature type="compositionally biased region" description="Basic and acidic residues" evidence="4">
    <location>
        <begin position="290"/>
        <end position="302"/>
    </location>
</feature>
<dbReference type="SUPFAM" id="SSF50978">
    <property type="entry name" value="WD40 repeat-like"/>
    <property type="match status" value="1"/>
</dbReference>
<reference evidence="5 6" key="1">
    <citation type="submission" date="2020-07" db="EMBL/GenBank/DDBJ databases">
        <title>Comparative genomics of pyrophilous fungi reveals a link between fire events and developmental genes.</title>
        <authorList>
            <consortium name="DOE Joint Genome Institute"/>
            <person name="Steindorff A.S."/>
            <person name="Carver A."/>
            <person name="Calhoun S."/>
            <person name="Stillman K."/>
            <person name="Liu H."/>
            <person name="Lipzen A."/>
            <person name="Pangilinan J."/>
            <person name="Labutti K."/>
            <person name="Bruns T.D."/>
            <person name="Grigoriev I.V."/>
        </authorList>
    </citation>
    <scope>NUCLEOTIDE SEQUENCE [LARGE SCALE GENOMIC DNA]</scope>
    <source>
        <strain evidence="5 6">CBS 144469</strain>
    </source>
</reference>
<dbReference type="InterPro" id="IPR045151">
    <property type="entry name" value="DCAF8"/>
</dbReference>
<keyword evidence="6" id="KW-1185">Reference proteome</keyword>
<dbReference type="Pfam" id="PF00400">
    <property type="entry name" value="WD40"/>
    <property type="match status" value="2"/>
</dbReference>
<feature type="repeat" description="WD" evidence="3">
    <location>
        <begin position="51"/>
        <end position="92"/>
    </location>
</feature>
<dbReference type="PANTHER" id="PTHR15574">
    <property type="entry name" value="WD REPEAT DOMAIN-CONTAINING FAMILY"/>
    <property type="match status" value="1"/>
</dbReference>
<evidence type="ECO:0000256" key="3">
    <source>
        <dbReference type="PROSITE-ProRule" id="PRU00221"/>
    </source>
</evidence>
<gene>
    <name evidence="5" type="ORF">DFP72DRAFT_878436</name>
</gene>